<dbReference type="GeneID" id="38777387"/>
<feature type="compositionally biased region" description="Low complexity" evidence="6">
    <location>
        <begin position="173"/>
        <end position="185"/>
    </location>
</feature>
<feature type="compositionally biased region" description="Polar residues" evidence="6">
    <location>
        <begin position="39"/>
        <end position="51"/>
    </location>
</feature>
<dbReference type="SUPFAM" id="SSF57667">
    <property type="entry name" value="beta-beta-alpha zinc fingers"/>
    <property type="match status" value="1"/>
</dbReference>
<accession>A0A401GE71</accession>
<keyword evidence="3 5" id="KW-0863">Zinc-finger</keyword>
<dbReference type="RefSeq" id="XP_027611383.1">
    <property type="nucleotide sequence ID" value="XM_027755582.1"/>
</dbReference>
<keyword evidence="4" id="KW-0862">Zinc</keyword>
<dbReference type="Proteomes" id="UP000287166">
    <property type="component" value="Unassembled WGS sequence"/>
</dbReference>
<dbReference type="STRING" id="139825.A0A401GE71"/>
<dbReference type="AlphaFoldDB" id="A0A401GE71"/>
<sequence length="292" mass="32343">MYEPVILRESAFMSIGRSAYRSDMGRASTCRSPLAMNPSRPSDQTNNQDPRTMSADGSHYQYHASSQTASHLAHAGGLQQPSYYHPSRYNSSDPPYPSSHYTPQHSQYPQTTAAHQAPPSNMYSNARIPELTLRDLPFSNTHPTSALGRQGHPGYGAATVPPQPYRPCSHPTSSSAQYGSSMSSLQSLAEGHQYYSTPAHTMQMYPPHGSHTPGPHASIVIPPSTPEAPTVERYQCDKCDKTFGRSHDRKRHFETQHMQPHPHLCPQCKKSFSRGDSLKRHIDNGGCEKAPY</sequence>
<dbReference type="EMBL" id="BFAD01000003">
    <property type="protein sequence ID" value="GBE80470.1"/>
    <property type="molecule type" value="Genomic_DNA"/>
</dbReference>
<evidence type="ECO:0000256" key="5">
    <source>
        <dbReference type="PROSITE-ProRule" id="PRU00042"/>
    </source>
</evidence>
<name>A0A401GE71_9APHY</name>
<evidence type="ECO:0000256" key="4">
    <source>
        <dbReference type="ARBA" id="ARBA00022833"/>
    </source>
</evidence>
<evidence type="ECO:0000256" key="2">
    <source>
        <dbReference type="ARBA" id="ARBA00022737"/>
    </source>
</evidence>
<dbReference type="InterPro" id="IPR036236">
    <property type="entry name" value="Znf_C2H2_sf"/>
</dbReference>
<dbReference type="PROSITE" id="PS00028">
    <property type="entry name" value="ZINC_FINGER_C2H2_1"/>
    <property type="match status" value="1"/>
</dbReference>
<dbReference type="Pfam" id="PF00096">
    <property type="entry name" value="zf-C2H2"/>
    <property type="match status" value="2"/>
</dbReference>
<comment type="caution">
    <text evidence="8">The sequence shown here is derived from an EMBL/GenBank/DDBJ whole genome shotgun (WGS) entry which is preliminary data.</text>
</comment>
<reference evidence="8 9" key="1">
    <citation type="journal article" date="2018" name="Sci. Rep.">
        <title>Genome sequence of the cauliflower mushroom Sparassis crispa (Hanabiratake) and its association with beneficial usage.</title>
        <authorList>
            <person name="Kiyama R."/>
            <person name="Furutani Y."/>
            <person name="Kawaguchi K."/>
            <person name="Nakanishi T."/>
        </authorList>
    </citation>
    <scope>NUCLEOTIDE SEQUENCE [LARGE SCALE GENOMIC DNA]</scope>
</reference>
<evidence type="ECO:0000256" key="1">
    <source>
        <dbReference type="ARBA" id="ARBA00022723"/>
    </source>
</evidence>
<feature type="region of interest" description="Disordered" evidence="6">
    <location>
        <begin position="166"/>
        <end position="185"/>
    </location>
</feature>
<feature type="domain" description="C2H2-type" evidence="7">
    <location>
        <begin position="234"/>
        <end position="262"/>
    </location>
</feature>
<organism evidence="8 9">
    <name type="scientific">Sparassis crispa</name>
    <dbReference type="NCBI Taxonomy" id="139825"/>
    <lineage>
        <taxon>Eukaryota</taxon>
        <taxon>Fungi</taxon>
        <taxon>Dikarya</taxon>
        <taxon>Basidiomycota</taxon>
        <taxon>Agaricomycotina</taxon>
        <taxon>Agaricomycetes</taxon>
        <taxon>Polyporales</taxon>
        <taxon>Sparassidaceae</taxon>
        <taxon>Sparassis</taxon>
    </lineage>
</organism>
<evidence type="ECO:0000256" key="6">
    <source>
        <dbReference type="SAM" id="MobiDB-lite"/>
    </source>
</evidence>
<dbReference type="FunFam" id="3.30.160.60:FF:000100">
    <property type="entry name" value="Zinc finger 45-like"/>
    <property type="match status" value="1"/>
</dbReference>
<dbReference type="InParanoid" id="A0A401GE71"/>
<gene>
    <name evidence="8" type="ORF">SCP_0301850</name>
</gene>
<dbReference type="OrthoDB" id="8922241at2759"/>
<evidence type="ECO:0000313" key="8">
    <source>
        <dbReference type="EMBL" id="GBE80470.1"/>
    </source>
</evidence>
<dbReference type="InterPro" id="IPR013087">
    <property type="entry name" value="Znf_C2H2_type"/>
</dbReference>
<proteinExistence type="predicted"/>
<feature type="region of interest" description="Disordered" evidence="6">
    <location>
        <begin position="24"/>
        <end position="118"/>
    </location>
</feature>
<feature type="domain" description="C2H2-type" evidence="7">
    <location>
        <begin position="263"/>
        <end position="290"/>
    </location>
</feature>
<evidence type="ECO:0000259" key="7">
    <source>
        <dbReference type="PROSITE" id="PS50157"/>
    </source>
</evidence>
<feature type="region of interest" description="Disordered" evidence="6">
    <location>
        <begin position="199"/>
        <end position="229"/>
    </location>
</feature>
<dbReference type="Gene3D" id="3.30.160.60">
    <property type="entry name" value="Classic Zinc Finger"/>
    <property type="match status" value="1"/>
</dbReference>
<protein>
    <recommendedName>
        <fullName evidence="7">C2H2-type domain-containing protein</fullName>
    </recommendedName>
</protein>
<dbReference type="GO" id="GO:0008270">
    <property type="term" value="F:zinc ion binding"/>
    <property type="evidence" value="ECO:0007669"/>
    <property type="project" value="UniProtKB-KW"/>
</dbReference>
<feature type="compositionally biased region" description="Polar residues" evidence="6">
    <location>
        <begin position="88"/>
        <end position="118"/>
    </location>
</feature>
<keyword evidence="9" id="KW-1185">Reference proteome</keyword>
<evidence type="ECO:0000313" key="9">
    <source>
        <dbReference type="Proteomes" id="UP000287166"/>
    </source>
</evidence>
<dbReference type="SMART" id="SM00355">
    <property type="entry name" value="ZnF_C2H2"/>
    <property type="match status" value="2"/>
</dbReference>
<evidence type="ECO:0000256" key="3">
    <source>
        <dbReference type="ARBA" id="ARBA00022771"/>
    </source>
</evidence>
<keyword evidence="1" id="KW-0479">Metal-binding</keyword>
<keyword evidence="2" id="KW-0677">Repeat</keyword>
<dbReference type="PROSITE" id="PS50157">
    <property type="entry name" value="ZINC_FINGER_C2H2_2"/>
    <property type="match status" value="2"/>
</dbReference>